<evidence type="ECO:0000313" key="2">
    <source>
        <dbReference type="Proteomes" id="UP001363035"/>
    </source>
</evidence>
<comment type="caution">
    <text evidence="1">The sequence shown here is derived from an EMBL/GenBank/DDBJ whole genome shotgun (WGS) entry which is preliminary data.</text>
</comment>
<gene>
    <name evidence="1" type="ORF">VJ786_13390</name>
</gene>
<organism evidence="1 2">
    <name type="scientific">Sphingobacterium tenebrionis</name>
    <dbReference type="NCBI Taxonomy" id="3111775"/>
    <lineage>
        <taxon>Bacteria</taxon>
        <taxon>Pseudomonadati</taxon>
        <taxon>Bacteroidota</taxon>
        <taxon>Sphingobacteriia</taxon>
        <taxon>Sphingobacteriales</taxon>
        <taxon>Sphingobacteriaceae</taxon>
        <taxon>Sphingobacterium</taxon>
    </lineage>
</organism>
<keyword evidence="2" id="KW-1185">Reference proteome</keyword>
<proteinExistence type="predicted"/>
<dbReference type="RefSeq" id="WP_134776550.1">
    <property type="nucleotide sequence ID" value="NZ_JAYLLN010000037.1"/>
</dbReference>
<dbReference type="EMBL" id="JAYLLN010000037">
    <property type="protein sequence ID" value="MEI5985893.1"/>
    <property type="molecule type" value="Genomic_DNA"/>
</dbReference>
<reference evidence="1 2" key="1">
    <citation type="submission" date="2024-01" db="EMBL/GenBank/DDBJ databases">
        <title>Sphingobacterium tenebrionis sp. nov., a novel endophyte isolated from tenebrio molitor intestines.</title>
        <authorList>
            <person name="Zhang C."/>
        </authorList>
    </citation>
    <scope>NUCLEOTIDE SEQUENCE [LARGE SCALE GENOMIC DNA]</scope>
    <source>
        <strain evidence="1 2">PU5-4</strain>
    </source>
</reference>
<name>A0ABU8I8S9_9SPHI</name>
<evidence type="ECO:0000313" key="1">
    <source>
        <dbReference type="EMBL" id="MEI5985893.1"/>
    </source>
</evidence>
<accession>A0ABU8I8S9</accession>
<sequence length="112" mass="13250">MYQEEIAIQADVELLEKLLVQHRYIQAWEQGFEIFKELQVDAAKKCIVHWDIENNVDYIYTLRENIIGVNLTLAADLDPTDQHIPERLESSRTYISNIIPKIKRLAEELYFD</sequence>
<dbReference type="Proteomes" id="UP001363035">
    <property type="component" value="Unassembled WGS sequence"/>
</dbReference>
<protein>
    <submittedName>
        <fullName evidence="1">Uncharacterized protein</fullName>
    </submittedName>
</protein>